<dbReference type="eggNOG" id="KOG3251">
    <property type="taxonomic scope" value="Eukaryota"/>
</dbReference>
<evidence type="ECO:0000256" key="7">
    <source>
        <dbReference type="ARBA" id="ARBA00023136"/>
    </source>
</evidence>
<dbReference type="GO" id="GO:0000149">
    <property type="term" value="F:SNARE binding"/>
    <property type="evidence" value="ECO:0007669"/>
    <property type="project" value="TreeGrafter"/>
</dbReference>
<evidence type="ECO:0000256" key="1">
    <source>
        <dbReference type="ARBA" id="ARBA00004409"/>
    </source>
</evidence>
<keyword evidence="11" id="KW-1185">Reference proteome</keyword>
<keyword evidence="2 8" id="KW-0813">Transport</keyword>
<evidence type="ECO:0000313" key="10">
    <source>
        <dbReference type="EMBL" id="ACO63448.1"/>
    </source>
</evidence>
<accession>C1E6K7</accession>
<evidence type="ECO:0000256" key="5">
    <source>
        <dbReference type="ARBA" id="ARBA00022989"/>
    </source>
</evidence>
<protein>
    <recommendedName>
        <fullName evidence="8">Membrin</fullName>
    </recommendedName>
</protein>
<evidence type="ECO:0000256" key="6">
    <source>
        <dbReference type="ARBA" id="ARBA00023034"/>
    </source>
</evidence>
<reference evidence="10 11" key="1">
    <citation type="journal article" date="2009" name="Science">
        <title>Green evolution and dynamic adaptations revealed by genomes of the marine picoeukaryotes Micromonas.</title>
        <authorList>
            <person name="Worden A.Z."/>
            <person name="Lee J.H."/>
            <person name="Mock T."/>
            <person name="Rouze P."/>
            <person name="Simmons M.P."/>
            <person name="Aerts A.L."/>
            <person name="Allen A.E."/>
            <person name="Cuvelier M.L."/>
            <person name="Derelle E."/>
            <person name="Everett M.V."/>
            <person name="Foulon E."/>
            <person name="Grimwood J."/>
            <person name="Gundlach H."/>
            <person name="Henrissat B."/>
            <person name="Napoli C."/>
            <person name="McDonald S.M."/>
            <person name="Parker M.S."/>
            <person name="Rombauts S."/>
            <person name="Salamov A."/>
            <person name="Von Dassow P."/>
            <person name="Badger J.H."/>
            <person name="Coutinho P.M."/>
            <person name="Demir E."/>
            <person name="Dubchak I."/>
            <person name="Gentemann C."/>
            <person name="Eikrem W."/>
            <person name="Gready J.E."/>
            <person name="John U."/>
            <person name="Lanier W."/>
            <person name="Lindquist E.A."/>
            <person name="Lucas S."/>
            <person name="Mayer K.F."/>
            <person name="Moreau H."/>
            <person name="Not F."/>
            <person name="Otillar R."/>
            <person name="Panaud O."/>
            <person name="Pangilinan J."/>
            <person name="Paulsen I."/>
            <person name="Piegu B."/>
            <person name="Poliakov A."/>
            <person name="Robbens S."/>
            <person name="Schmutz J."/>
            <person name="Toulza E."/>
            <person name="Wyss T."/>
            <person name="Zelensky A."/>
            <person name="Zhou K."/>
            <person name="Armbrust E.V."/>
            <person name="Bhattacharya D."/>
            <person name="Goodenough U.W."/>
            <person name="Van de Peer Y."/>
            <person name="Grigoriev I.V."/>
        </authorList>
    </citation>
    <scope>NUCLEOTIDE SEQUENCE [LARGE SCALE GENOMIC DNA]</scope>
    <source>
        <strain evidence="11">RCC299 / NOUM17</strain>
    </source>
</reference>
<dbReference type="GO" id="GO:0012507">
    <property type="term" value="C:ER to Golgi transport vesicle membrane"/>
    <property type="evidence" value="ECO:0007669"/>
    <property type="project" value="TreeGrafter"/>
</dbReference>
<name>C1E6K7_MICCC</name>
<dbReference type="GO" id="GO:0005789">
    <property type="term" value="C:endoplasmic reticulum membrane"/>
    <property type="evidence" value="ECO:0007669"/>
    <property type="project" value="TreeGrafter"/>
</dbReference>
<proteinExistence type="inferred from homology"/>
<dbReference type="STRING" id="296587.C1E6K7"/>
<evidence type="ECO:0000256" key="4">
    <source>
        <dbReference type="ARBA" id="ARBA00022927"/>
    </source>
</evidence>
<dbReference type="GO" id="GO:0015031">
    <property type="term" value="P:protein transport"/>
    <property type="evidence" value="ECO:0007669"/>
    <property type="project" value="UniProtKB-KW"/>
</dbReference>
<dbReference type="RefSeq" id="XP_002502190.1">
    <property type="nucleotide sequence ID" value="XM_002502144.1"/>
</dbReference>
<dbReference type="EMBL" id="CP001326">
    <property type="protein sequence ID" value="ACO63448.1"/>
    <property type="molecule type" value="Genomic_DNA"/>
</dbReference>
<dbReference type="KEGG" id="mis:MICPUN_108292"/>
<dbReference type="OMA" id="LKYDSRH"/>
<dbReference type="CDD" id="cd15863">
    <property type="entry name" value="SNARE_GS27"/>
    <property type="match status" value="1"/>
</dbReference>
<evidence type="ECO:0000256" key="2">
    <source>
        <dbReference type="ARBA" id="ARBA00022448"/>
    </source>
</evidence>
<evidence type="ECO:0000256" key="9">
    <source>
        <dbReference type="SAM" id="Phobius"/>
    </source>
</evidence>
<keyword evidence="5 9" id="KW-1133">Transmembrane helix</keyword>
<dbReference type="FunCoup" id="C1E6K7">
    <property type="interactions" value="1765"/>
</dbReference>
<dbReference type="Proteomes" id="UP000002009">
    <property type="component" value="Chromosome 5"/>
</dbReference>
<dbReference type="InterPro" id="IPR027027">
    <property type="entry name" value="GOSR2/Membrin/Bos1"/>
</dbReference>
<dbReference type="GO" id="GO:0031902">
    <property type="term" value="C:late endosome membrane"/>
    <property type="evidence" value="ECO:0007669"/>
    <property type="project" value="TreeGrafter"/>
</dbReference>
<sequence length="232" mass="26695">MATLQDLYGVARRLIMEIRRGLEELEGAEARGIIQTSTSLSRDMHAKLRELQKISHQIESQWRILVVQENSSKRDLWKRKVEQVVEECDQIRVSLERFKSRESRRQAEERDRVELMQRVTSDDEFRLLVNQYDAEAGAKMSLQRSGGMVDDLLAHGASVLGALGEQKERLKGAQHKMLDLLNSIGVSASLLRVIDRRQRMDAMLVYGGMVFTVLLLLFVWMFFGGKKKVKSF</sequence>
<organism evidence="10 11">
    <name type="scientific">Micromonas commoda (strain RCC299 / NOUM17 / CCMP2709)</name>
    <name type="common">Picoplanktonic green alga</name>
    <dbReference type="NCBI Taxonomy" id="296587"/>
    <lineage>
        <taxon>Eukaryota</taxon>
        <taxon>Viridiplantae</taxon>
        <taxon>Chlorophyta</taxon>
        <taxon>Mamiellophyceae</taxon>
        <taxon>Mamiellales</taxon>
        <taxon>Mamiellaceae</taxon>
        <taxon>Micromonas</taxon>
    </lineage>
</organism>
<dbReference type="GO" id="GO:0006906">
    <property type="term" value="P:vesicle fusion"/>
    <property type="evidence" value="ECO:0007669"/>
    <property type="project" value="TreeGrafter"/>
</dbReference>
<keyword evidence="4 8" id="KW-0653">Protein transport</keyword>
<dbReference type="AlphaFoldDB" id="C1E6K7"/>
<gene>
    <name evidence="10" type="ORF">MICPUN_108292</name>
</gene>
<dbReference type="GO" id="GO:0000139">
    <property type="term" value="C:Golgi membrane"/>
    <property type="evidence" value="ECO:0007669"/>
    <property type="project" value="UniProtKB-SubCell"/>
</dbReference>
<dbReference type="InParanoid" id="C1E6K7"/>
<comment type="subcellular location">
    <subcellularLocation>
        <location evidence="1">Golgi apparatus membrane</location>
        <topology evidence="1">Single-pass type IV membrane protein</topology>
    </subcellularLocation>
</comment>
<comment type="function">
    <text evidence="8">Involved in transport of proteins from the cis/medial-Golgi to the trans-Golgi network.</text>
</comment>
<dbReference type="Pfam" id="PF12352">
    <property type="entry name" value="V-SNARE_C"/>
    <property type="match status" value="1"/>
</dbReference>
<evidence type="ECO:0000256" key="3">
    <source>
        <dbReference type="ARBA" id="ARBA00022692"/>
    </source>
</evidence>
<keyword evidence="6" id="KW-0333">Golgi apparatus</keyword>
<comment type="similarity">
    <text evidence="8">Belongs to the GOSR2 family.</text>
</comment>
<dbReference type="OrthoDB" id="158360at2759"/>
<keyword evidence="3 9" id="KW-0812">Transmembrane</keyword>
<dbReference type="PANTHER" id="PTHR21230">
    <property type="entry name" value="VESICLE TRANSPORT V-SNARE PROTEIN VTI1-RELATED"/>
    <property type="match status" value="1"/>
</dbReference>
<evidence type="ECO:0000256" key="8">
    <source>
        <dbReference type="PIRNR" id="PIRNR028865"/>
    </source>
</evidence>
<evidence type="ECO:0000313" key="11">
    <source>
        <dbReference type="Proteomes" id="UP000002009"/>
    </source>
</evidence>
<keyword evidence="7 8" id="KW-0472">Membrane</keyword>
<dbReference type="GO" id="GO:0005484">
    <property type="term" value="F:SNAP receptor activity"/>
    <property type="evidence" value="ECO:0007669"/>
    <property type="project" value="InterPro"/>
</dbReference>
<dbReference type="GeneID" id="8243852"/>
<dbReference type="PIRSF" id="PIRSF028865">
    <property type="entry name" value="Membrin-2"/>
    <property type="match status" value="1"/>
</dbReference>
<dbReference type="PANTHER" id="PTHR21230:SF1">
    <property type="entry name" value="GOLGI SNAP RECEPTOR COMPLEX MEMBER 2"/>
    <property type="match status" value="1"/>
</dbReference>
<feature type="transmembrane region" description="Helical" evidence="9">
    <location>
        <begin position="202"/>
        <end position="223"/>
    </location>
</feature>
<dbReference type="GO" id="GO:0031201">
    <property type="term" value="C:SNARE complex"/>
    <property type="evidence" value="ECO:0007669"/>
    <property type="project" value="TreeGrafter"/>
</dbReference>